<accession>A0A0D9ZWU4</accession>
<protein>
    <submittedName>
        <fullName evidence="2">Uncharacterized protein</fullName>
    </submittedName>
</protein>
<sequence length="143" mass="16372">MARTHGGVINRFLSTLTQINRLLFLLYLRTSRRPYPVSRRPAHTPITPLPSRFPPSPLPRRRQHLHLRHCRIDGSRRSSSSAKHQPRRTEPRPHPISRQATCVFPFPVARASPSMTEKDEVASSFAAEGGMKSELKQCNEFVR</sequence>
<proteinExistence type="predicted"/>
<organism evidence="2">
    <name type="scientific">Oryza glumipatula</name>
    <dbReference type="NCBI Taxonomy" id="40148"/>
    <lineage>
        <taxon>Eukaryota</taxon>
        <taxon>Viridiplantae</taxon>
        <taxon>Streptophyta</taxon>
        <taxon>Embryophyta</taxon>
        <taxon>Tracheophyta</taxon>
        <taxon>Spermatophyta</taxon>
        <taxon>Magnoliopsida</taxon>
        <taxon>Liliopsida</taxon>
        <taxon>Poales</taxon>
        <taxon>Poaceae</taxon>
        <taxon>BOP clade</taxon>
        <taxon>Oryzoideae</taxon>
        <taxon>Oryzeae</taxon>
        <taxon>Oryzinae</taxon>
        <taxon>Oryza</taxon>
    </lineage>
</organism>
<feature type="compositionally biased region" description="Basic residues" evidence="1">
    <location>
        <begin position="59"/>
        <end position="69"/>
    </location>
</feature>
<name>A0A0D9ZWU4_9ORYZ</name>
<feature type="compositionally biased region" description="Pro residues" evidence="1">
    <location>
        <begin position="47"/>
        <end position="58"/>
    </location>
</feature>
<reference evidence="2" key="2">
    <citation type="submission" date="2018-05" db="EMBL/GenBank/DDBJ databases">
        <title>OgluRS3 (Oryza glumaepatula Reference Sequence Version 3).</title>
        <authorList>
            <person name="Zhang J."/>
            <person name="Kudrna D."/>
            <person name="Lee S."/>
            <person name="Talag J."/>
            <person name="Welchert J."/>
            <person name="Wing R.A."/>
        </authorList>
    </citation>
    <scope>NUCLEOTIDE SEQUENCE [LARGE SCALE GENOMIC DNA]</scope>
</reference>
<dbReference type="HOGENOM" id="CLU_1920536_0_0_1"/>
<reference evidence="2" key="1">
    <citation type="submission" date="2015-04" db="UniProtKB">
        <authorList>
            <consortium name="EnsemblPlants"/>
        </authorList>
    </citation>
    <scope>IDENTIFICATION</scope>
</reference>
<keyword evidence="3" id="KW-1185">Reference proteome</keyword>
<evidence type="ECO:0000313" key="2">
    <source>
        <dbReference type="EnsemblPlants" id="OGLUM05G10700.2"/>
    </source>
</evidence>
<dbReference type="Proteomes" id="UP000026961">
    <property type="component" value="Chromosome 5"/>
</dbReference>
<dbReference type="EnsemblPlants" id="OGLUM05G10700.2">
    <property type="protein sequence ID" value="OGLUM05G10700.2"/>
    <property type="gene ID" value="OGLUM05G10700"/>
</dbReference>
<dbReference type="Gramene" id="OGLUM05G10700.2">
    <property type="protein sequence ID" value="OGLUM05G10700.2"/>
    <property type="gene ID" value="OGLUM05G10700"/>
</dbReference>
<dbReference type="AlphaFoldDB" id="A0A0D9ZWU4"/>
<evidence type="ECO:0000313" key="3">
    <source>
        <dbReference type="Proteomes" id="UP000026961"/>
    </source>
</evidence>
<evidence type="ECO:0000256" key="1">
    <source>
        <dbReference type="SAM" id="MobiDB-lite"/>
    </source>
</evidence>
<feature type="region of interest" description="Disordered" evidence="1">
    <location>
        <begin position="36"/>
        <end position="99"/>
    </location>
</feature>